<name>A0A2P2NGM5_RHIMU</name>
<dbReference type="AlphaFoldDB" id="A0A2P2NGM5"/>
<keyword evidence="1 2" id="KW-0103">Bromodomain</keyword>
<dbReference type="EMBL" id="GGEC01061147">
    <property type="protein sequence ID" value="MBX41631.1"/>
    <property type="molecule type" value="Transcribed_RNA"/>
</dbReference>
<dbReference type="PANTHER" id="PTHR37888">
    <property type="entry name" value="DNA-BINDING BROMODOMAIN-CONTAINING PROTEIN"/>
    <property type="match status" value="1"/>
</dbReference>
<dbReference type="Gene3D" id="1.20.920.10">
    <property type="entry name" value="Bromodomain-like"/>
    <property type="match status" value="1"/>
</dbReference>
<feature type="compositionally biased region" description="Polar residues" evidence="3">
    <location>
        <begin position="169"/>
        <end position="189"/>
    </location>
</feature>
<dbReference type="PANTHER" id="PTHR37888:SF11">
    <property type="entry name" value="DNA-BINDING BROMODOMAIN-CONTAINING PROTEIN"/>
    <property type="match status" value="1"/>
</dbReference>
<dbReference type="SMART" id="SM00297">
    <property type="entry name" value="BROMO"/>
    <property type="match status" value="1"/>
</dbReference>
<accession>A0A2P2NGM5</accession>
<evidence type="ECO:0000313" key="5">
    <source>
        <dbReference type="EMBL" id="MBX41631.1"/>
    </source>
</evidence>
<evidence type="ECO:0000259" key="4">
    <source>
        <dbReference type="PROSITE" id="PS50014"/>
    </source>
</evidence>
<feature type="domain" description="Bromo" evidence="4">
    <location>
        <begin position="33"/>
        <end position="103"/>
    </location>
</feature>
<evidence type="ECO:0000256" key="1">
    <source>
        <dbReference type="ARBA" id="ARBA00023117"/>
    </source>
</evidence>
<organism evidence="5">
    <name type="scientific">Rhizophora mucronata</name>
    <name type="common">Asiatic mangrove</name>
    <dbReference type="NCBI Taxonomy" id="61149"/>
    <lineage>
        <taxon>Eukaryota</taxon>
        <taxon>Viridiplantae</taxon>
        <taxon>Streptophyta</taxon>
        <taxon>Embryophyta</taxon>
        <taxon>Tracheophyta</taxon>
        <taxon>Spermatophyta</taxon>
        <taxon>Magnoliopsida</taxon>
        <taxon>eudicotyledons</taxon>
        <taxon>Gunneridae</taxon>
        <taxon>Pentapetalae</taxon>
        <taxon>rosids</taxon>
        <taxon>fabids</taxon>
        <taxon>Malpighiales</taxon>
        <taxon>Rhizophoraceae</taxon>
        <taxon>Rhizophora</taxon>
    </lineage>
</organism>
<dbReference type="InterPro" id="IPR036427">
    <property type="entry name" value="Bromodomain-like_sf"/>
</dbReference>
<dbReference type="SUPFAM" id="SSF47370">
    <property type="entry name" value="Bromodomain"/>
    <property type="match status" value="1"/>
</dbReference>
<evidence type="ECO:0000256" key="2">
    <source>
        <dbReference type="PROSITE-ProRule" id="PRU00035"/>
    </source>
</evidence>
<dbReference type="Pfam" id="PF00439">
    <property type="entry name" value="Bromodomain"/>
    <property type="match status" value="1"/>
</dbReference>
<dbReference type="PROSITE" id="PS50014">
    <property type="entry name" value="BROMODOMAIN_2"/>
    <property type="match status" value="1"/>
</dbReference>
<protein>
    <recommendedName>
        <fullName evidence="4">Bromo domain-containing protein</fullName>
    </recommendedName>
</protein>
<dbReference type="InterPro" id="IPR001487">
    <property type="entry name" value="Bromodomain"/>
</dbReference>
<reference evidence="5" key="1">
    <citation type="submission" date="2018-02" db="EMBL/GenBank/DDBJ databases">
        <title>Rhizophora mucronata_Transcriptome.</title>
        <authorList>
            <person name="Meera S.P."/>
            <person name="Sreeshan A."/>
            <person name="Augustine A."/>
        </authorList>
    </citation>
    <scope>NUCLEOTIDE SEQUENCE</scope>
    <source>
        <tissue evidence="5">Leaf</tissue>
    </source>
</reference>
<proteinExistence type="predicted"/>
<feature type="region of interest" description="Disordered" evidence="3">
    <location>
        <begin position="167"/>
        <end position="381"/>
    </location>
</feature>
<feature type="compositionally biased region" description="Polar residues" evidence="3">
    <location>
        <begin position="229"/>
        <end position="242"/>
    </location>
</feature>
<feature type="compositionally biased region" description="Basic and acidic residues" evidence="3">
    <location>
        <begin position="247"/>
        <end position="337"/>
    </location>
</feature>
<sequence length="381" mass="41871">MEVGGGGGGGDGFKGKEVLVQSEPLIGILELIRAHKHGSLFESRLETQETETYKNMVRQHMDVETLQTRLDQGFYTSELLFHRDLLLLFSNAVVFFPESSVESLAAQELRSLVLLELRKGSLKSDAVLEQPTSSIPPVITAEHEGSGSDSLLAKHNSSVPIVVCRKRSSMSAKPSTSSNLGQKNEQQQQGKDDKAVCAQKPPVVEQASLNMKSKEKPVTGVRSSRRSNKNFAKVTSTLGKRQSTSHRMKDTTVDKTESSKSERKKIVPSATDKKQSAAEFLKRLKKYPGEKLKKNSRVGEDGGGESKKDNSGKGDRGKETVSRKSSDRRQVKEESSPVRRSAAGPSKKVAEASKASSKRAREGGRKEAEDVVKRPRKRSRR</sequence>
<feature type="compositionally biased region" description="Basic and acidic residues" evidence="3">
    <location>
        <begin position="359"/>
        <end position="373"/>
    </location>
</feature>
<evidence type="ECO:0000256" key="3">
    <source>
        <dbReference type="SAM" id="MobiDB-lite"/>
    </source>
</evidence>